<dbReference type="GO" id="GO:0009425">
    <property type="term" value="C:bacterial-type flagellum basal body"/>
    <property type="evidence" value="ECO:0007669"/>
    <property type="project" value="UniProtKB-SubCell"/>
</dbReference>
<dbReference type="EMBL" id="NIQP01000002">
    <property type="protein sequence ID" value="PPB72613.1"/>
    <property type="molecule type" value="Genomic_DNA"/>
</dbReference>
<dbReference type="AlphaFoldDB" id="A0A855N715"/>
<comment type="similarity">
    <text evidence="2 6">Belongs to the flagella basal body rod proteins family.</text>
</comment>
<dbReference type="Pfam" id="PF06429">
    <property type="entry name" value="Flg_bbr_C"/>
    <property type="match status" value="1"/>
</dbReference>
<dbReference type="Pfam" id="PF07196">
    <property type="entry name" value="Flagellin_IN"/>
    <property type="match status" value="1"/>
</dbReference>
<comment type="subcellular location">
    <subcellularLocation>
        <location evidence="1 6">Bacterial flagellum basal body</location>
    </subcellularLocation>
</comment>
<evidence type="ECO:0000256" key="3">
    <source>
        <dbReference type="ARBA" id="ARBA00019015"/>
    </source>
</evidence>
<name>A0A855N715_CAMHY</name>
<feature type="domain" description="Flagellar hook protein FlgE/F/G-like D1" evidence="10">
    <location>
        <begin position="95"/>
        <end position="161"/>
    </location>
</feature>
<dbReference type="InterPro" id="IPR037058">
    <property type="entry name" value="Falgellar_hook_FlgE_sf"/>
</dbReference>
<dbReference type="Pfam" id="PF00460">
    <property type="entry name" value="Flg_bb_rod"/>
    <property type="match status" value="1"/>
</dbReference>
<organism evidence="11 12">
    <name type="scientific">Campylobacter hyointestinalis subsp. hyointestinalis</name>
    <dbReference type="NCBI Taxonomy" id="91352"/>
    <lineage>
        <taxon>Bacteria</taxon>
        <taxon>Pseudomonadati</taxon>
        <taxon>Campylobacterota</taxon>
        <taxon>Epsilonproteobacteria</taxon>
        <taxon>Campylobacterales</taxon>
        <taxon>Campylobacteraceae</taxon>
        <taxon>Campylobacter</taxon>
    </lineage>
</organism>
<evidence type="ECO:0000259" key="9">
    <source>
        <dbReference type="Pfam" id="PF07559"/>
    </source>
</evidence>
<dbReference type="InterPro" id="IPR053967">
    <property type="entry name" value="LlgE_F_G-like_D1"/>
</dbReference>
<keyword evidence="11" id="KW-0282">Flagellum</keyword>
<evidence type="ECO:0000313" key="12">
    <source>
        <dbReference type="Proteomes" id="UP000239685"/>
    </source>
</evidence>
<evidence type="ECO:0000256" key="5">
    <source>
        <dbReference type="NCBIfam" id="TIGR02489"/>
    </source>
</evidence>
<dbReference type="InterPro" id="IPR020013">
    <property type="entry name" value="Flagellar_FlgE/F/G"/>
</dbReference>
<reference evidence="11 12" key="1">
    <citation type="submission" date="2017-06" db="EMBL/GenBank/DDBJ databases">
        <title>Updating the genomic taxonomy and epidemiology of Campylobacter hyointestinalis; discovery in New Zealand farmed ruminants.</title>
        <authorList>
            <person name="Wilkinson D.A."/>
            <person name="Fayaz A."/>
            <person name="Biggs P.J."/>
            <person name="Midwinter A.C."/>
        </authorList>
    </citation>
    <scope>NUCLEOTIDE SEQUENCE [LARGE SCALE GENOMIC DNA]</scope>
    <source>
        <strain evidence="11 12">S1614a</strain>
    </source>
</reference>
<dbReference type="InterPro" id="IPR012835">
    <property type="entry name" value="FlgE_epsilon"/>
</dbReference>
<dbReference type="NCBIfam" id="TIGR02489">
    <property type="entry name" value="flgE_epsilon"/>
    <property type="match status" value="1"/>
</dbReference>
<keyword evidence="11" id="KW-0966">Cell projection</keyword>
<dbReference type="InterPro" id="IPR010930">
    <property type="entry name" value="Flg_bb/hook_C_dom"/>
</dbReference>
<dbReference type="GO" id="GO:0044781">
    <property type="term" value="P:bacterial-type flagellum organization"/>
    <property type="evidence" value="ECO:0007669"/>
    <property type="project" value="InterPro"/>
</dbReference>
<accession>A0A855N715</accession>
<dbReference type="PANTHER" id="PTHR30435">
    <property type="entry name" value="FLAGELLAR PROTEIN"/>
    <property type="match status" value="1"/>
</dbReference>
<dbReference type="InterPro" id="IPR001444">
    <property type="entry name" value="Flag_bb_rod_N"/>
</dbReference>
<evidence type="ECO:0000259" key="10">
    <source>
        <dbReference type="Pfam" id="PF22692"/>
    </source>
</evidence>
<comment type="caution">
    <text evidence="11">The sequence shown here is derived from an EMBL/GenBank/DDBJ whole genome shotgun (WGS) entry which is preliminary data.</text>
</comment>
<dbReference type="Gene3D" id="3.30.70.2120">
    <property type="match status" value="1"/>
</dbReference>
<dbReference type="InterPro" id="IPR037925">
    <property type="entry name" value="FlgE/F/G-like"/>
</dbReference>
<evidence type="ECO:0000256" key="1">
    <source>
        <dbReference type="ARBA" id="ARBA00004117"/>
    </source>
</evidence>
<keyword evidence="4 6" id="KW-0975">Bacterial flagellum</keyword>
<gene>
    <name evidence="11" type="ORF">CDQ78_03405</name>
</gene>
<feature type="domain" description="Flagellar basal-body/hook protein C-terminal" evidence="8">
    <location>
        <begin position="766"/>
        <end position="808"/>
    </location>
</feature>
<dbReference type="InterPro" id="IPR011491">
    <property type="entry name" value="FlgE_D2"/>
</dbReference>
<sequence>MMRSLWAGVTGLQAHQIAMDVEGDNIANVNTVGFKYSRVSFADLFSQTAKVATAPQGELGGKNSMQIGLGTQVNAVTKIFKQGSVQTTDKNTDLAIQGDGFFVVSPDGGKTNYYTRNGDFSRDSLGNFVDKNGYIVQGWMRDDATGVIDPTSPIKNIQIQPGLSTPANPTSEISMKGNLNSGSSIGTQKSPVYSLDSKNGWIDLNGNNIKEDNEVHNENDVNDNQFYVDSNKQMKLEERGVDLGVLFNDSGEGFNLREGQGMWVSYADAKATLTPGGLAAGGAAAQLHISINGIEIPATNVTTLNDVVSKINSITDKTGVTASIINGNQIQLVNQNASGTTDSMKNINITALNGNAITGLETNVITAYKYTYSTVAGTATHSYDDSMARVVHTTEDLRKAMQTDAREYVNYTGEVVGNNANAWTTPIVVAPGGNVPPATGNAHGNGSIQERNRNDGVEVTINEKGQFVIKNPEGDAPFGENDGHLTGTGNTSVTDNPDATTGANGVANTPTNGDTYTNDYNITLAVTGFSDATANINENTKFADTFKALAGGLSTGDGNRTSAGVYMATHSSTIEIFDSLGSKHEIKIDFAKTGYSAENGTEWSMVIQVPEPAKINNLDGEPTNVLTGNLRFKPDGSLLGFNPSNITFTANNGSAAEQSIELNFGKTADFNGMTSYDSKSSTDDIKQDGYTGGTLNELRVDESGTIIGAFTNGRSFGLAQVALAKFTNNEGLESNGGNVFVQTANSGDPVIGTAQTAGRGKVNASSLEMSNVDLSRSLTQLIIVQRGYQANSKTITTSDQMLNTLLQLKQ</sequence>
<feature type="domain" description="Flagellar basal body rod protein N-terminal" evidence="7">
    <location>
        <begin position="8"/>
        <end position="35"/>
    </location>
</feature>
<evidence type="ECO:0000256" key="2">
    <source>
        <dbReference type="ARBA" id="ARBA00009677"/>
    </source>
</evidence>
<evidence type="ECO:0000313" key="11">
    <source>
        <dbReference type="EMBL" id="PPB72613.1"/>
    </source>
</evidence>
<dbReference type="InterPro" id="IPR010810">
    <property type="entry name" value="Flagellin_hook_IN_motif"/>
</dbReference>
<dbReference type="Gene3D" id="2.60.98.20">
    <property type="entry name" value="Flagellar hook protein FlgE"/>
    <property type="match status" value="1"/>
</dbReference>
<keyword evidence="11" id="KW-0969">Cilium</keyword>
<feature type="domain" description="Flagellar hook protein FlgE D2" evidence="9">
    <location>
        <begin position="568"/>
        <end position="690"/>
    </location>
</feature>
<protein>
    <recommendedName>
        <fullName evidence="3 5">Flagellar hook protein FlgE</fullName>
    </recommendedName>
</protein>
<dbReference type="RefSeq" id="WP_064019924.1">
    <property type="nucleotide sequence ID" value="NZ_JAHCUA010000018.1"/>
</dbReference>
<dbReference type="Pfam" id="PF22692">
    <property type="entry name" value="LlgE_F_G_D1"/>
    <property type="match status" value="1"/>
</dbReference>
<evidence type="ECO:0000256" key="6">
    <source>
        <dbReference type="RuleBase" id="RU362116"/>
    </source>
</evidence>
<dbReference type="NCBIfam" id="TIGR03506">
    <property type="entry name" value="FlgEFG_subfam"/>
    <property type="match status" value="2"/>
</dbReference>
<evidence type="ECO:0000259" key="8">
    <source>
        <dbReference type="Pfam" id="PF06429"/>
    </source>
</evidence>
<dbReference type="SUPFAM" id="SSF117143">
    <property type="entry name" value="Flagellar hook protein flgE"/>
    <property type="match status" value="2"/>
</dbReference>
<dbReference type="Pfam" id="PF07559">
    <property type="entry name" value="FlgE_D2"/>
    <property type="match status" value="1"/>
</dbReference>
<dbReference type="GO" id="GO:0071978">
    <property type="term" value="P:bacterial-type flagellum-dependent swarming motility"/>
    <property type="evidence" value="ECO:0007669"/>
    <property type="project" value="TreeGrafter"/>
</dbReference>
<evidence type="ECO:0000259" key="7">
    <source>
        <dbReference type="Pfam" id="PF00460"/>
    </source>
</evidence>
<dbReference type="Proteomes" id="UP000239685">
    <property type="component" value="Unassembled WGS sequence"/>
</dbReference>
<proteinExistence type="inferred from homology"/>
<dbReference type="PANTHER" id="PTHR30435:SF19">
    <property type="entry name" value="FLAGELLAR BASAL-BODY ROD PROTEIN FLGG"/>
    <property type="match status" value="1"/>
</dbReference>
<evidence type="ECO:0000256" key="4">
    <source>
        <dbReference type="ARBA" id="ARBA00023143"/>
    </source>
</evidence>